<feature type="transmembrane region" description="Helical" evidence="1">
    <location>
        <begin position="155"/>
        <end position="174"/>
    </location>
</feature>
<gene>
    <name evidence="3" type="ORF">LVJ94_25440</name>
</gene>
<feature type="transmembrane region" description="Helical" evidence="1">
    <location>
        <begin position="47"/>
        <end position="67"/>
    </location>
</feature>
<dbReference type="EMBL" id="CP089983">
    <property type="protein sequence ID" value="WXB10557.1"/>
    <property type="molecule type" value="Genomic_DNA"/>
</dbReference>
<feature type="transmembrane region" description="Helical" evidence="1">
    <location>
        <begin position="131"/>
        <end position="149"/>
    </location>
</feature>
<dbReference type="RefSeq" id="WP_394840232.1">
    <property type="nucleotide sequence ID" value="NZ_CP089929.1"/>
</dbReference>
<keyword evidence="1" id="KW-0812">Transmembrane</keyword>
<evidence type="ECO:0000259" key="2">
    <source>
        <dbReference type="Pfam" id="PF00892"/>
    </source>
</evidence>
<organism evidence="3 4">
    <name type="scientific">Pendulispora rubella</name>
    <dbReference type="NCBI Taxonomy" id="2741070"/>
    <lineage>
        <taxon>Bacteria</taxon>
        <taxon>Pseudomonadati</taxon>
        <taxon>Myxococcota</taxon>
        <taxon>Myxococcia</taxon>
        <taxon>Myxococcales</taxon>
        <taxon>Sorangiineae</taxon>
        <taxon>Pendulisporaceae</taxon>
        <taxon>Pendulispora</taxon>
    </lineage>
</organism>
<protein>
    <submittedName>
        <fullName evidence="3">EamA family transporter</fullName>
    </submittedName>
</protein>
<sequence length="305" mass="31664">MPALATPASPSDRSASPNRLPAPLLFFISGLSLYMGAALAVNLFRELSPSAVAWLRLFGAAVVLLVWRRPRVSTWPRRRLVLAGVFGLVTAVMNIAFYEAVARIPLGTAVAMEFIGPVAVAAFGSRTKRDFLSLALVAMGVALIAKVEWKASPLGLLLIGIAAILWAGYIILGKRVASSGSGIDDLAVGAGVATIVLSPIGLLTAPVWSSGRLLLLGMGVGVLSSVIPYGLDQVVLARVGRARFALLLALLPLTATLIGVIVLRQIPHVTELVGALAVVVGVLFGSRSSTAPSASSTRSEDISSN</sequence>
<evidence type="ECO:0000313" key="3">
    <source>
        <dbReference type="EMBL" id="WXB10557.1"/>
    </source>
</evidence>
<name>A0ABZ2LNS1_9BACT</name>
<dbReference type="PANTHER" id="PTHR22911:SF79">
    <property type="entry name" value="MOBA-LIKE NTP TRANSFERASE DOMAIN-CONTAINING PROTEIN"/>
    <property type="match status" value="1"/>
</dbReference>
<keyword evidence="4" id="KW-1185">Reference proteome</keyword>
<feature type="domain" description="EamA" evidence="2">
    <location>
        <begin position="154"/>
        <end position="284"/>
    </location>
</feature>
<evidence type="ECO:0000256" key="1">
    <source>
        <dbReference type="SAM" id="Phobius"/>
    </source>
</evidence>
<dbReference type="InterPro" id="IPR037185">
    <property type="entry name" value="EmrE-like"/>
</dbReference>
<dbReference type="InterPro" id="IPR000620">
    <property type="entry name" value="EamA_dom"/>
</dbReference>
<proteinExistence type="predicted"/>
<keyword evidence="1" id="KW-1133">Transmembrane helix</keyword>
<feature type="transmembrane region" description="Helical" evidence="1">
    <location>
        <begin position="244"/>
        <end position="263"/>
    </location>
</feature>
<feature type="transmembrane region" description="Helical" evidence="1">
    <location>
        <begin position="186"/>
        <end position="208"/>
    </location>
</feature>
<feature type="transmembrane region" description="Helical" evidence="1">
    <location>
        <begin position="104"/>
        <end position="124"/>
    </location>
</feature>
<accession>A0ABZ2LNS1</accession>
<evidence type="ECO:0000313" key="4">
    <source>
        <dbReference type="Proteomes" id="UP001374803"/>
    </source>
</evidence>
<feature type="transmembrane region" description="Helical" evidence="1">
    <location>
        <begin position="214"/>
        <end position="232"/>
    </location>
</feature>
<keyword evidence="1" id="KW-0472">Membrane</keyword>
<dbReference type="Pfam" id="PF00892">
    <property type="entry name" value="EamA"/>
    <property type="match status" value="1"/>
</dbReference>
<feature type="transmembrane region" description="Helical" evidence="1">
    <location>
        <begin position="20"/>
        <end position="41"/>
    </location>
</feature>
<dbReference type="SUPFAM" id="SSF103481">
    <property type="entry name" value="Multidrug resistance efflux transporter EmrE"/>
    <property type="match status" value="2"/>
</dbReference>
<dbReference type="PANTHER" id="PTHR22911">
    <property type="entry name" value="ACYL-MALONYL CONDENSING ENZYME-RELATED"/>
    <property type="match status" value="1"/>
</dbReference>
<dbReference type="Proteomes" id="UP001374803">
    <property type="component" value="Chromosome"/>
</dbReference>
<reference evidence="3" key="1">
    <citation type="submission" date="2021-12" db="EMBL/GenBank/DDBJ databases">
        <title>Discovery of the Pendulisporaceae a myxobacterial family with distinct sporulation behavior and unique specialized metabolism.</title>
        <authorList>
            <person name="Garcia R."/>
            <person name="Popoff A."/>
            <person name="Bader C.D."/>
            <person name="Loehr J."/>
            <person name="Walesch S."/>
            <person name="Walt C."/>
            <person name="Boldt J."/>
            <person name="Bunk B."/>
            <person name="Haeckl F.J.F.P.J."/>
            <person name="Gunesch A.P."/>
            <person name="Birkelbach J."/>
            <person name="Nuebel U."/>
            <person name="Pietschmann T."/>
            <person name="Bach T."/>
            <person name="Mueller R."/>
        </authorList>
    </citation>
    <scope>NUCLEOTIDE SEQUENCE</scope>
    <source>
        <strain evidence="3">MSr11367</strain>
    </source>
</reference>
<feature type="transmembrane region" description="Helical" evidence="1">
    <location>
        <begin position="79"/>
        <end position="98"/>
    </location>
</feature>